<keyword evidence="4" id="KW-1185">Reference proteome</keyword>
<feature type="transmembrane region" description="Helical" evidence="1">
    <location>
        <begin position="372"/>
        <end position="393"/>
    </location>
</feature>
<feature type="transmembrane region" description="Helical" evidence="1">
    <location>
        <begin position="56"/>
        <end position="74"/>
    </location>
</feature>
<feature type="transmembrane region" description="Helical" evidence="1">
    <location>
        <begin position="425"/>
        <end position="445"/>
    </location>
</feature>
<feature type="transmembrane region" description="Helical" evidence="1">
    <location>
        <begin position="86"/>
        <end position="106"/>
    </location>
</feature>
<dbReference type="Proteomes" id="UP001211065">
    <property type="component" value="Unassembled WGS sequence"/>
</dbReference>
<feature type="domain" description="Heparan-alpha-glucosaminide N-acetyltransferase catalytic" evidence="2">
    <location>
        <begin position="49"/>
        <end position="206"/>
    </location>
</feature>
<dbReference type="PANTHER" id="PTHR31061">
    <property type="entry name" value="LD22376P"/>
    <property type="match status" value="1"/>
</dbReference>
<gene>
    <name evidence="3" type="ORF">HK099_006116</name>
</gene>
<keyword evidence="1" id="KW-0472">Membrane</keyword>
<evidence type="ECO:0000313" key="3">
    <source>
        <dbReference type="EMBL" id="KAJ3215951.1"/>
    </source>
</evidence>
<accession>A0AAD5U2V7</accession>
<evidence type="ECO:0000313" key="4">
    <source>
        <dbReference type="Proteomes" id="UP001211065"/>
    </source>
</evidence>
<proteinExistence type="predicted"/>
<dbReference type="EMBL" id="JADGJW010000508">
    <property type="protein sequence ID" value="KAJ3215951.1"/>
    <property type="molecule type" value="Genomic_DNA"/>
</dbReference>
<keyword evidence="1" id="KW-0812">Transmembrane</keyword>
<dbReference type="AlphaFoldDB" id="A0AAD5U2V7"/>
<sequence length="450" mass="51733">MQVLWTKTPEYAASFHNENHFEYPQSSDDENPLLPVNAKSSLTSSKKKRFSFIDSLRGFTALMMIMVDFAGPAFNYSIAHAPWDGFSLADFVMPSFLFLVGFSITLSTKRLHDSKYIITLNLLKRSIKLFLLGLFLNGGNYPSEYHDYQLTSLRYFGILQRIAFVYLITSLTDVWFPKLKSFKGMLKFSYHYIIMMIIVVIYLLLTFNTNVPGCGKGLLTPECNSHRYWDIYVAGSDNHLYGLPEYIRMPECSSCSPGNCPIEDRPDWCDESFDQQGIVSSFGAVNSGLMGLIAGNTMKFKMDVSSKVRYWFIFGAGSFFYSFLLVSTGLPINKNLYTPSFVALNWGIDYWLLGIFLALVELKQRYIKTILYVFEAVGKNSILIFVFCTSGYFDEILQWVYYKDEKENIVTFTENNLKRVFGLDFGLITFTILKVLFWSLVCVFLDKKKR</sequence>
<feature type="transmembrane region" description="Helical" evidence="1">
    <location>
        <begin position="310"/>
        <end position="330"/>
    </location>
</feature>
<feature type="transmembrane region" description="Helical" evidence="1">
    <location>
        <begin position="336"/>
        <end position="360"/>
    </location>
</feature>
<feature type="transmembrane region" description="Helical" evidence="1">
    <location>
        <begin position="155"/>
        <end position="176"/>
    </location>
</feature>
<keyword evidence="1" id="KW-1133">Transmembrane helix</keyword>
<dbReference type="Pfam" id="PF07786">
    <property type="entry name" value="HGSNAT_cat"/>
    <property type="match status" value="1"/>
</dbReference>
<name>A0AAD5U2V7_9FUNG</name>
<evidence type="ECO:0000259" key="2">
    <source>
        <dbReference type="Pfam" id="PF07786"/>
    </source>
</evidence>
<comment type="caution">
    <text evidence="3">The sequence shown here is derived from an EMBL/GenBank/DDBJ whole genome shotgun (WGS) entry which is preliminary data.</text>
</comment>
<organism evidence="3 4">
    <name type="scientific">Clydaea vesicula</name>
    <dbReference type="NCBI Taxonomy" id="447962"/>
    <lineage>
        <taxon>Eukaryota</taxon>
        <taxon>Fungi</taxon>
        <taxon>Fungi incertae sedis</taxon>
        <taxon>Chytridiomycota</taxon>
        <taxon>Chytridiomycota incertae sedis</taxon>
        <taxon>Chytridiomycetes</taxon>
        <taxon>Lobulomycetales</taxon>
        <taxon>Lobulomycetaceae</taxon>
        <taxon>Clydaea</taxon>
    </lineage>
</organism>
<evidence type="ECO:0000256" key="1">
    <source>
        <dbReference type="SAM" id="Phobius"/>
    </source>
</evidence>
<dbReference type="PANTHER" id="PTHR31061:SF24">
    <property type="entry name" value="LD22376P"/>
    <property type="match status" value="1"/>
</dbReference>
<reference evidence="3" key="1">
    <citation type="submission" date="2020-05" db="EMBL/GenBank/DDBJ databases">
        <title>Phylogenomic resolution of chytrid fungi.</title>
        <authorList>
            <person name="Stajich J.E."/>
            <person name="Amses K."/>
            <person name="Simmons R."/>
            <person name="Seto K."/>
            <person name="Myers J."/>
            <person name="Bonds A."/>
            <person name="Quandt C.A."/>
            <person name="Barry K."/>
            <person name="Liu P."/>
            <person name="Grigoriev I."/>
            <person name="Longcore J.E."/>
            <person name="James T.Y."/>
        </authorList>
    </citation>
    <scope>NUCLEOTIDE SEQUENCE</scope>
    <source>
        <strain evidence="3">JEL0476</strain>
    </source>
</reference>
<protein>
    <recommendedName>
        <fullName evidence="2">Heparan-alpha-glucosaminide N-acetyltransferase catalytic domain-containing protein</fullName>
    </recommendedName>
</protein>
<dbReference type="InterPro" id="IPR012429">
    <property type="entry name" value="HGSNAT_cat"/>
</dbReference>
<feature type="transmembrane region" description="Helical" evidence="1">
    <location>
        <begin position="188"/>
        <end position="207"/>
    </location>
</feature>